<name>A0A9K3Q1W7_9STRA</name>
<dbReference type="AlphaFoldDB" id="A0A9K3Q1W7"/>
<reference evidence="2" key="2">
    <citation type="submission" date="2021-04" db="EMBL/GenBank/DDBJ databases">
        <authorList>
            <person name="Podell S."/>
        </authorList>
    </citation>
    <scope>NUCLEOTIDE SEQUENCE</scope>
    <source>
        <strain evidence="2">Hildebrandi</strain>
    </source>
</reference>
<reference evidence="2" key="1">
    <citation type="journal article" date="2021" name="Sci. Rep.">
        <title>Diploid genomic architecture of Nitzschia inconspicua, an elite biomass production diatom.</title>
        <authorList>
            <person name="Oliver A."/>
            <person name="Podell S."/>
            <person name="Pinowska A."/>
            <person name="Traller J.C."/>
            <person name="Smith S.R."/>
            <person name="McClure R."/>
            <person name="Beliaev A."/>
            <person name="Bohutskyi P."/>
            <person name="Hill E.A."/>
            <person name="Rabines A."/>
            <person name="Zheng H."/>
            <person name="Allen L.Z."/>
            <person name="Kuo A."/>
            <person name="Grigoriev I.V."/>
            <person name="Allen A.E."/>
            <person name="Hazlebeck D."/>
            <person name="Allen E.E."/>
        </authorList>
    </citation>
    <scope>NUCLEOTIDE SEQUENCE</scope>
    <source>
        <strain evidence="2">Hildebrandi</strain>
    </source>
</reference>
<feature type="region of interest" description="Disordered" evidence="1">
    <location>
        <begin position="107"/>
        <end position="159"/>
    </location>
</feature>
<dbReference type="Proteomes" id="UP000693970">
    <property type="component" value="Unassembled WGS sequence"/>
</dbReference>
<protein>
    <submittedName>
        <fullName evidence="2">Uncharacterized protein</fullName>
    </submittedName>
</protein>
<comment type="caution">
    <text evidence="2">The sequence shown here is derived from an EMBL/GenBank/DDBJ whole genome shotgun (WGS) entry which is preliminary data.</text>
</comment>
<gene>
    <name evidence="2" type="ORF">IV203_030584</name>
</gene>
<evidence type="ECO:0000313" key="3">
    <source>
        <dbReference type="Proteomes" id="UP000693970"/>
    </source>
</evidence>
<feature type="compositionally biased region" description="Polar residues" evidence="1">
    <location>
        <begin position="147"/>
        <end position="159"/>
    </location>
</feature>
<sequence length="159" mass="17969">MVLIVGDQGMTTTIDVPTRVNRGVSGGIQPNAHKDIQKIEAQAVSFRRSEQEAQLQSRLAEGVKAGATTLWNIMVAEEAKKMWKQTPIPQSCGRPGNHHHRRTYGWEFRHNPSQRMHQLDDHRRAKEHRSSPSQTESHPLWAGPRYSASSGKNQLVSFQ</sequence>
<feature type="compositionally biased region" description="Basic and acidic residues" evidence="1">
    <location>
        <begin position="117"/>
        <end position="130"/>
    </location>
</feature>
<evidence type="ECO:0000313" key="2">
    <source>
        <dbReference type="EMBL" id="KAG7367841.1"/>
    </source>
</evidence>
<dbReference type="EMBL" id="JAGRRH010000006">
    <property type="protein sequence ID" value="KAG7367841.1"/>
    <property type="molecule type" value="Genomic_DNA"/>
</dbReference>
<accession>A0A9K3Q1W7</accession>
<keyword evidence="3" id="KW-1185">Reference proteome</keyword>
<organism evidence="2 3">
    <name type="scientific">Nitzschia inconspicua</name>
    <dbReference type="NCBI Taxonomy" id="303405"/>
    <lineage>
        <taxon>Eukaryota</taxon>
        <taxon>Sar</taxon>
        <taxon>Stramenopiles</taxon>
        <taxon>Ochrophyta</taxon>
        <taxon>Bacillariophyta</taxon>
        <taxon>Bacillariophyceae</taxon>
        <taxon>Bacillariophycidae</taxon>
        <taxon>Bacillariales</taxon>
        <taxon>Bacillariaceae</taxon>
        <taxon>Nitzschia</taxon>
    </lineage>
</organism>
<proteinExistence type="predicted"/>
<evidence type="ECO:0000256" key="1">
    <source>
        <dbReference type="SAM" id="MobiDB-lite"/>
    </source>
</evidence>